<keyword evidence="2" id="KW-0472">Membrane</keyword>
<feature type="region of interest" description="Disordered" evidence="1">
    <location>
        <begin position="414"/>
        <end position="505"/>
    </location>
</feature>
<name>A0A6N7EL22_9MICO</name>
<feature type="compositionally biased region" description="Basic and acidic residues" evidence="1">
    <location>
        <begin position="492"/>
        <end position="505"/>
    </location>
</feature>
<proteinExistence type="predicted"/>
<evidence type="ECO:0000313" key="3">
    <source>
        <dbReference type="EMBL" id="MPV38141.1"/>
    </source>
</evidence>
<dbReference type="AlphaFoldDB" id="A0A6N7EL22"/>
<keyword evidence="4" id="KW-1185">Reference proteome</keyword>
<feature type="region of interest" description="Disordered" evidence="1">
    <location>
        <begin position="319"/>
        <end position="401"/>
    </location>
</feature>
<feature type="compositionally biased region" description="Low complexity" evidence="1">
    <location>
        <begin position="130"/>
        <end position="150"/>
    </location>
</feature>
<feature type="transmembrane region" description="Helical" evidence="2">
    <location>
        <begin position="203"/>
        <end position="227"/>
    </location>
</feature>
<protein>
    <submittedName>
        <fullName evidence="3">Uncharacterized protein</fullName>
    </submittedName>
</protein>
<organism evidence="3 4">
    <name type="scientific">Georgenia subflava</name>
    <dbReference type="NCBI Taxonomy" id="1622177"/>
    <lineage>
        <taxon>Bacteria</taxon>
        <taxon>Bacillati</taxon>
        <taxon>Actinomycetota</taxon>
        <taxon>Actinomycetes</taxon>
        <taxon>Micrococcales</taxon>
        <taxon>Bogoriellaceae</taxon>
        <taxon>Georgenia</taxon>
    </lineage>
</organism>
<keyword evidence="2" id="KW-0812">Transmembrane</keyword>
<dbReference type="Proteomes" id="UP000437709">
    <property type="component" value="Unassembled WGS sequence"/>
</dbReference>
<comment type="caution">
    <text evidence="3">The sequence shown here is derived from an EMBL/GenBank/DDBJ whole genome shotgun (WGS) entry which is preliminary data.</text>
</comment>
<feature type="compositionally biased region" description="Low complexity" evidence="1">
    <location>
        <begin position="362"/>
        <end position="371"/>
    </location>
</feature>
<evidence type="ECO:0000313" key="4">
    <source>
        <dbReference type="Proteomes" id="UP000437709"/>
    </source>
</evidence>
<sequence length="505" mass="52149">MTRRIIAVALVVLGLIAILAAIASATLWRPTDTATLTTPRPEAAVLVSDPGVLDAVADEVTITATADDDQPVTLVVARTQDVEAWLGSDPHSRITGLASWDELEVTDVEAEPTEPPTGEATGEPADEATAESTATTEPADEAPAALPNPAGSDLWVVEQTGTGNAEIEWEGADGRWSLLAATDGTTPAPTVSLTWPVDVRTPWLVPGLIVGAVLLLAGLALLALEVLTERETRRRQVVAAERARRRADGDAEETTVLPALGADAPSGTGRLTRRELREREKAAARTRGRRGAVTGEIPVVAEDENGDVRAAGAARGAGIVPGSPRASELRVGRDVPVPAPADDATRRPEPAFLPGDAGGGTPAAATTVPGGTEDGSGADEPTGAGAGTAGDADREAAGVTRGAGIVPASIRASEYRTAREPVEVGAEGPRGEDIATTGADGPAGRRTPEEDAQWVADADGLEEEPAADGTDETVQTEDEKEAPNWRSMWGFGDRDRSADESEEPR</sequence>
<evidence type="ECO:0000256" key="1">
    <source>
        <dbReference type="SAM" id="MobiDB-lite"/>
    </source>
</evidence>
<dbReference type="EMBL" id="WHPC01000064">
    <property type="protein sequence ID" value="MPV38141.1"/>
    <property type="molecule type" value="Genomic_DNA"/>
</dbReference>
<dbReference type="OrthoDB" id="3249401at2"/>
<gene>
    <name evidence="3" type="ORF">GB881_13990</name>
</gene>
<evidence type="ECO:0000256" key="2">
    <source>
        <dbReference type="SAM" id="Phobius"/>
    </source>
</evidence>
<reference evidence="3 4" key="1">
    <citation type="submission" date="2019-10" db="EMBL/GenBank/DDBJ databases">
        <title>Georgenia wutianyii sp. nov. and Georgenia yuyongxinii sp. nov. isolated from plateau pika (Ochotona curzoniae) in the Qinghai-Tibet plateau of China.</title>
        <authorList>
            <person name="Tian Z."/>
        </authorList>
    </citation>
    <scope>NUCLEOTIDE SEQUENCE [LARGE SCALE GENOMIC DNA]</scope>
    <source>
        <strain evidence="3 4">JCM 19765</strain>
    </source>
</reference>
<keyword evidence="2" id="KW-1133">Transmembrane helix</keyword>
<feature type="region of interest" description="Disordered" evidence="1">
    <location>
        <begin position="108"/>
        <end position="151"/>
    </location>
</feature>
<dbReference type="RefSeq" id="WP_152196312.1">
    <property type="nucleotide sequence ID" value="NZ_VUKD01000005.1"/>
</dbReference>
<feature type="compositionally biased region" description="Acidic residues" evidence="1">
    <location>
        <begin position="459"/>
        <end position="480"/>
    </location>
</feature>
<accession>A0A6N7EL22</accession>